<dbReference type="SUPFAM" id="SSF52218">
    <property type="entry name" value="Flavoproteins"/>
    <property type="match status" value="1"/>
</dbReference>
<dbReference type="RefSeq" id="WP_149837486.1">
    <property type="nucleotide sequence ID" value="NZ_VUOC01000002.1"/>
</dbReference>
<gene>
    <name evidence="2" type="ORF">F0L74_08755</name>
</gene>
<reference evidence="2 3" key="1">
    <citation type="submission" date="2019-09" db="EMBL/GenBank/DDBJ databases">
        <title>Chitinophaga ginsengihumi sp. nov., isolated from soil of ginseng rhizosphere.</title>
        <authorList>
            <person name="Lee J."/>
        </authorList>
    </citation>
    <scope>NUCLEOTIDE SEQUENCE [LARGE SCALE GENOMIC DNA]</scope>
    <source>
        <strain evidence="2 3">BN140078</strain>
    </source>
</reference>
<reference evidence="2 3" key="2">
    <citation type="submission" date="2019-09" db="EMBL/GenBank/DDBJ databases">
        <authorList>
            <person name="Jin C."/>
        </authorList>
    </citation>
    <scope>NUCLEOTIDE SEQUENCE [LARGE SCALE GENOMIC DNA]</scope>
    <source>
        <strain evidence="2 3">BN140078</strain>
    </source>
</reference>
<accession>A0A5B2VV03</accession>
<dbReference type="AlphaFoldDB" id="A0A5B2VV03"/>
<evidence type="ECO:0000313" key="2">
    <source>
        <dbReference type="EMBL" id="KAA2242614.1"/>
    </source>
</evidence>
<protein>
    <recommendedName>
        <fullName evidence="1">Flavodoxin domain-containing protein</fullName>
    </recommendedName>
</protein>
<dbReference type="EMBL" id="VUOC01000002">
    <property type="protein sequence ID" value="KAA2242614.1"/>
    <property type="molecule type" value="Genomic_DNA"/>
</dbReference>
<dbReference type="Proteomes" id="UP000324611">
    <property type="component" value="Unassembled WGS sequence"/>
</dbReference>
<dbReference type="InterPro" id="IPR026816">
    <property type="entry name" value="Flavodoxin_dom"/>
</dbReference>
<comment type="caution">
    <text evidence="2">The sequence shown here is derived from an EMBL/GenBank/DDBJ whole genome shotgun (WGS) entry which is preliminary data.</text>
</comment>
<dbReference type="InterPro" id="IPR029039">
    <property type="entry name" value="Flavoprotein-like_sf"/>
</dbReference>
<sequence length="177" mass="20394">MKGIIIYKGKYGATRQYADWLSSALDFYAVEAGYEYQEQLALCSYIIIGTSVYLGKFQLRGWLRKHRQLLAGKKLFLFVVTGTPLHEKNKLLAYYQTNMPAELRDKCQYYFVPGKLTVRQLSPVDRLVLRVGAWLTQRNGNKITLEDYNGVKREYIVPLLNAVKGAQLPPHPLYRAK</sequence>
<evidence type="ECO:0000259" key="1">
    <source>
        <dbReference type="Pfam" id="PF12724"/>
    </source>
</evidence>
<dbReference type="Gene3D" id="3.40.50.360">
    <property type="match status" value="1"/>
</dbReference>
<name>A0A5B2VV03_9BACT</name>
<organism evidence="2 3">
    <name type="scientific">Chitinophaga agrisoli</name>
    <dbReference type="NCBI Taxonomy" id="2607653"/>
    <lineage>
        <taxon>Bacteria</taxon>
        <taxon>Pseudomonadati</taxon>
        <taxon>Bacteroidota</taxon>
        <taxon>Chitinophagia</taxon>
        <taxon>Chitinophagales</taxon>
        <taxon>Chitinophagaceae</taxon>
        <taxon>Chitinophaga</taxon>
    </lineage>
</organism>
<feature type="domain" description="Flavodoxin" evidence="1">
    <location>
        <begin position="4"/>
        <end position="139"/>
    </location>
</feature>
<keyword evidence="3" id="KW-1185">Reference proteome</keyword>
<dbReference type="Pfam" id="PF12724">
    <property type="entry name" value="Flavodoxin_5"/>
    <property type="match status" value="1"/>
</dbReference>
<proteinExistence type="predicted"/>
<evidence type="ECO:0000313" key="3">
    <source>
        <dbReference type="Proteomes" id="UP000324611"/>
    </source>
</evidence>